<evidence type="ECO:0000313" key="2">
    <source>
        <dbReference type="EMBL" id="KAG5615621.1"/>
    </source>
</evidence>
<evidence type="ECO:0000313" key="3">
    <source>
        <dbReference type="Proteomes" id="UP000824120"/>
    </source>
</evidence>
<gene>
    <name evidence="2" type="ORF">H5410_015445</name>
</gene>
<accession>A0A9J5ZTI5</accession>
<evidence type="ECO:0000256" key="1">
    <source>
        <dbReference type="SAM" id="MobiDB-lite"/>
    </source>
</evidence>
<organism evidence="2 3">
    <name type="scientific">Solanum commersonii</name>
    <name type="common">Commerson's wild potato</name>
    <name type="synonym">Commerson's nightshade</name>
    <dbReference type="NCBI Taxonomy" id="4109"/>
    <lineage>
        <taxon>Eukaryota</taxon>
        <taxon>Viridiplantae</taxon>
        <taxon>Streptophyta</taxon>
        <taxon>Embryophyta</taxon>
        <taxon>Tracheophyta</taxon>
        <taxon>Spermatophyta</taxon>
        <taxon>Magnoliopsida</taxon>
        <taxon>eudicotyledons</taxon>
        <taxon>Gunneridae</taxon>
        <taxon>Pentapetalae</taxon>
        <taxon>asterids</taxon>
        <taxon>lamiids</taxon>
        <taxon>Solanales</taxon>
        <taxon>Solanaceae</taxon>
        <taxon>Solanoideae</taxon>
        <taxon>Solaneae</taxon>
        <taxon>Solanum</taxon>
    </lineage>
</organism>
<sequence length="82" mass="9300">MSGQPSREEKSSENSGKQSSEMEKSSKNGSDLIGLTFETIPTIQRFGNYSSFERTISRMIKWMSATPAYKINVDPIYKTKKQ</sequence>
<protein>
    <submittedName>
        <fullName evidence="2">Uncharacterized protein</fullName>
    </submittedName>
</protein>
<comment type="caution">
    <text evidence="2">The sequence shown here is derived from an EMBL/GenBank/DDBJ whole genome shotgun (WGS) entry which is preliminary data.</text>
</comment>
<reference evidence="2 3" key="1">
    <citation type="submission" date="2020-09" db="EMBL/GenBank/DDBJ databases">
        <title>De no assembly of potato wild relative species, Solanum commersonii.</title>
        <authorList>
            <person name="Cho K."/>
        </authorList>
    </citation>
    <scope>NUCLEOTIDE SEQUENCE [LARGE SCALE GENOMIC DNA]</scope>
    <source>
        <strain evidence="2">LZ3.2</strain>
        <tissue evidence="2">Leaf</tissue>
    </source>
</reference>
<name>A0A9J5ZTI5_SOLCO</name>
<dbReference type="AlphaFoldDB" id="A0A9J5ZTI5"/>
<feature type="compositionally biased region" description="Basic and acidic residues" evidence="1">
    <location>
        <begin position="1"/>
        <end position="12"/>
    </location>
</feature>
<feature type="region of interest" description="Disordered" evidence="1">
    <location>
        <begin position="1"/>
        <end position="31"/>
    </location>
</feature>
<feature type="non-terminal residue" evidence="2">
    <location>
        <position position="82"/>
    </location>
</feature>
<dbReference type="EMBL" id="JACXVP010000003">
    <property type="protein sequence ID" value="KAG5615621.1"/>
    <property type="molecule type" value="Genomic_DNA"/>
</dbReference>
<proteinExistence type="predicted"/>
<dbReference type="Proteomes" id="UP000824120">
    <property type="component" value="Chromosome 3"/>
</dbReference>
<keyword evidence="3" id="KW-1185">Reference proteome</keyword>